<keyword evidence="4 11" id="KW-0808">Transferase</keyword>
<evidence type="ECO:0000256" key="3">
    <source>
        <dbReference type="ARBA" id="ARBA00022553"/>
    </source>
</evidence>
<keyword evidence="9" id="KW-0472">Membrane</keyword>
<feature type="transmembrane region" description="Helical" evidence="9">
    <location>
        <begin position="166"/>
        <end position="185"/>
    </location>
</feature>
<feature type="transmembrane region" description="Helical" evidence="9">
    <location>
        <begin position="58"/>
        <end position="81"/>
    </location>
</feature>
<dbReference type="EMBL" id="FMSH01000058">
    <property type="protein sequence ID" value="SCU74067.1"/>
    <property type="molecule type" value="Genomic_DNA"/>
</dbReference>
<organism evidence="11">
    <name type="scientific">Cupriavidus necator</name>
    <name type="common">Alcaligenes eutrophus</name>
    <name type="synonym">Ralstonia eutropha</name>
    <dbReference type="NCBI Taxonomy" id="106590"/>
    <lineage>
        <taxon>Bacteria</taxon>
        <taxon>Pseudomonadati</taxon>
        <taxon>Pseudomonadota</taxon>
        <taxon>Betaproteobacteria</taxon>
        <taxon>Burkholderiales</taxon>
        <taxon>Burkholderiaceae</taxon>
        <taxon>Cupriavidus</taxon>
    </lineage>
</organism>
<dbReference type="Pfam" id="PF16927">
    <property type="entry name" value="HisKA_7TM"/>
    <property type="match status" value="1"/>
</dbReference>
<feature type="domain" description="Histidine kinase" evidence="10">
    <location>
        <begin position="224"/>
        <end position="459"/>
    </location>
</feature>
<dbReference type="InterPro" id="IPR003594">
    <property type="entry name" value="HATPase_dom"/>
</dbReference>
<sequence>MYAALPAFVSSIFLGYGLYVLVTKGVTRVSTSFFLLCVTTFAWQGTWVFLFQASHPDVALVLARLGYLFILFLPTTFYHFIAEVTECRRERPLLLASYGLSLVLAVLLLTTDQVVSGYYSYFFGDYPKAGPLHPLHLVQTVLVALRSAWLLVAARRNATAERRKRYKLCLVAVALYSLAAVDYAVNYGAAFYPPGVVFVAASLGILAVSVVRYDLMHPYSLAATVAHEVRTPLATIRMQAQELARTWPQVLHGYQLAVQQGLCEDRMRPGQLERVSSLVGAITREVDGTSTVIDMALASVTLERLDRSSFAPHGIADCVHAALERYPFQGEERGCVQVRGIDQGWRFVGSDTLLVYVLFNLLKNALHAIRAAGGGHIDIIGATEGQHHVIRFRDTGPGIPADVMPRIFDPFFSTKAHGTGAGLGLAFCRRVIETFGGRIECESVPAVHTTFTLRLPRFTAMADSRLRTSTAG</sequence>
<dbReference type="CDD" id="cd00082">
    <property type="entry name" value="HisKA"/>
    <property type="match status" value="1"/>
</dbReference>
<proteinExistence type="predicted"/>
<dbReference type="RefSeq" id="WP_340521045.1">
    <property type="nucleotide sequence ID" value="NZ_FMSH01000058.1"/>
</dbReference>
<accession>A0A1K0IA88</accession>
<dbReference type="GO" id="GO:0016787">
    <property type="term" value="F:hydrolase activity"/>
    <property type="evidence" value="ECO:0007669"/>
    <property type="project" value="UniProtKB-KW"/>
</dbReference>
<feature type="transmembrane region" description="Helical" evidence="9">
    <location>
        <begin position="6"/>
        <end position="26"/>
    </location>
</feature>
<keyword evidence="6 11" id="KW-0418">Kinase</keyword>
<dbReference type="InterPro" id="IPR003661">
    <property type="entry name" value="HisK_dim/P_dom"/>
</dbReference>
<keyword evidence="8" id="KW-0902">Two-component regulatory system</keyword>
<keyword evidence="5" id="KW-0547">Nucleotide-binding</keyword>
<name>A0A1K0IA88_CUPNE</name>
<evidence type="ECO:0000256" key="2">
    <source>
        <dbReference type="ARBA" id="ARBA00012438"/>
    </source>
</evidence>
<keyword evidence="9" id="KW-1133">Transmembrane helix</keyword>
<dbReference type="SUPFAM" id="SSF47384">
    <property type="entry name" value="Homodimeric domain of signal transducing histidine kinase"/>
    <property type="match status" value="1"/>
</dbReference>
<evidence type="ECO:0000256" key="9">
    <source>
        <dbReference type="SAM" id="Phobius"/>
    </source>
</evidence>
<dbReference type="InterPro" id="IPR031621">
    <property type="entry name" value="HisKA_7TM"/>
</dbReference>
<evidence type="ECO:0000256" key="1">
    <source>
        <dbReference type="ARBA" id="ARBA00000085"/>
    </source>
</evidence>
<dbReference type="AlphaFoldDB" id="A0A1K0IA88"/>
<dbReference type="GO" id="GO:0005524">
    <property type="term" value="F:ATP binding"/>
    <property type="evidence" value="ECO:0007669"/>
    <property type="project" value="UniProtKB-KW"/>
</dbReference>
<dbReference type="SMART" id="SM00387">
    <property type="entry name" value="HATPase_c"/>
    <property type="match status" value="1"/>
</dbReference>
<evidence type="ECO:0000256" key="4">
    <source>
        <dbReference type="ARBA" id="ARBA00022679"/>
    </source>
</evidence>
<dbReference type="InterPro" id="IPR004358">
    <property type="entry name" value="Sig_transdc_His_kin-like_C"/>
</dbReference>
<evidence type="ECO:0000256" key="5">
    <source>
        <dbReference type="ARBA" id="ARBA00022741"/>
    </source>
</evidence>
<dbReference type="EC" id="2.7.13.3" evidence="2"/>
<dbReference type="PANTHER" id="PTHR43065:SF10">
    <property type="entry name" value="PEROXIDE STRESS-ACTIVATED HISTIDINE KINASE MAK3"/>
    <property type="match status" value="1"/>
</dbReference>
<dbReference type="PANTHER" id="PTHR43065">
    <property type="entry name" value="SENSOR HISTIDINE KINASE"/>
    <property type="match status" value="1"/>
</dbReference>
<evidence type="ECO:0000256" key="7">
    <source>
        <dbReference type="ARBA" id="ARBA00022840"/>
    </source>
</evidence>
<dbReference type="Gene3D" id="3.30.565.10">
    <property type="entry name" value="Histidine kinase-like ATPase, C-terminal domain"/>
    <property type="match status" value="1"/>
</dbReference>
<comment type="catalytic activity">
    <reaction evidence="1">
        <text>ATP + protein L-histidine = ADP + protein N-phospho-L-histidine.</text>
        <dbReference type="EC" id="2.7.13.3"/>
    </reaction>
</comment>
<keyword evidence="9" id="KW-0812">Transmembrane</keyword>
<reference evidence="11" key="1">
    <citation type="submission" date="2016-09" db="EMBL/GenBank/DDBJ databases">
        <authorList>
            <person name="Capua I."/>
            <person name="De Benedictis P."/>
            <person name="Joannis T."/>
            <person name="Lombin L.H."/>
            <person name="Cattoli G."/>
        </authorList>
    </citation>
    <scope>NUCLEOTIDE SEQUENCE</scope>
    <source>
        <strain evidence="11">B9</strain>
    </source>
</reference>
<feature type="transmembrane region" description="Helical" evidence="9">
    <location>
        <begin position="33"/>
        <end position="52"/>
    </location>
</feature>
<keyword evidence="11" id="KW-0378">Hydrolase</keyword>
<dbReference type="PRINTS" id="PR00344">
    <property type="entry name" value="BCTRLSENSOR"/>
</dbReference>
<evidence type="ECO:0000259" key="10">
    <source>
        <dbReference type="PROSITE" id="PS50109"/>
    </source>
</evidence>
<keyword evidence="3" id="KW-0597">Phosphoprotein</keyword>
<evidence type="ECO:0000313" key="11">
    <source>
        <dbReference type="EMBL" id="SCU74067.1"/>
    </source>
</evidence>
<dbReference type="PROSITE" id="PS50109">
    <property type="entry name" value="HIS_KIN"/>
    <property type="match status" value="1"/>
</dbReference>
<dbReference type="GO" id="GO:0000155">
    <property type="term" value="F:phosphorelay sensor kinase activity"/>
    <property type="evidence" value="ECO:0007669"/>
    <property type="project" value="InterPro"/>
</dbReference>
<feature type="transmembrane region" description="Helical" evidence="9">
    <location>
        <begin position="191"/>
        <end position="211"/>
    </location>
</feature>
<evidence type="ECO:0000256" key="8">
    <source>
        <dbReference type="ARBA" id="ARBA00023012"/>
    </source>
</evidence>
<gene>
    <name evidence="11" type="primary">cqsS</name>
    <name evidence="11" type="ORF">CNECB9_1500024</name>
</gene>
<keyword evidence="7" id="KW-0067">ATP-binding</keyword>
<protein>
    <recommendedName>
        <fullName evidence="2">histidine kinase</fullName>
        <ecNumber evidence="2">2.7.13.3</ecNumber>
    </recommendedName>
</protein>
<dbReference type="Pfam" id="PF02518">
    <property type="entry name" value="HATPase_c"/>
    <property type="match status" value="1"/>
</dbReference>
<dbReference type="InterPro" id="IPR036890">
    <property type="entry name" value="HATPase_C_sf"/>
</dbReference>
<feature type="transmembrane region" description="Helical" evidence="9">
    <location>
        <begin position="135"/>
        <end position="154"/>
    </location>
</feature>
<dbReference type="SUPFAM" id="SSF55874">
    <property type="entry name" value="ATPase domain of HSP90 chaperone/DNA topoisomerase II/histidine kinase"/>
    <property type="match status" value="1"/>
</dbReference>
<dbReference type="InterPro" id="IPR036097">
    <property type="entry name" value="HisK_dim/P_sf"/>
</dbReference>
<feature type="transmembrane region" description="Helical" evidence="9">
    <location>
        <begin position="93"/>
        <end position="115"/>
    </location>
</feature>
<dbReference type="Gene3D" id="1.10.287.130">
    <property type="match status" value="1"/>
</dbReference>
<evidence type="ECO:0000256" key="6">
    <source>
        <dbReference type="ARBA" id="ARBA00022777"/>
    </source>
</evidence>
<dbReference type="InterPro" id="IPR005467">
    <property type="entry name" value="His_kinase_dom"/>
</dbReference>